<evidence type="ECO:0000313" key="5">
    <source>
        <dbReference type="Proteomes" id="UP001190926"/>
    </source>
</evidence>
<feature type="domain" description="SGNH hydrolase-type esterase" evidence="3">
    <location>
        <begin position="11"/>
        <end position="198"/>
    </location>
</feature>
<sequence>MIGPGRPQFVLFGSSVVQQSFSNEGWGAILTDLYDRKADIILRGYSGWNSRHAIQVLDLIFPKEAEVQPSLVIVYFGGNDAVHPHPSGLGVHVPLPEYIENMKKIYRHLKSLSDKTRVIFLTSPPVNEALIREHFGNLHDHQARTNESCRRYAEALVELSKQSNIKVINLWTAIQQRGDWATTCLRDGIHFTREGSQIVVREILKVIKEADWEPSLFWTSMPTEFDEDSPYYMVHPDGSGKTINASNGISSWKIKWTANNICSKL</sequence>
<dbReference type="Proteomes" id="UP001190926">
    <property type="component" value="Unassembled WGS sequence"/>
</dbReference>
<dbReference type="PANTHER" id="PTHR14209">
    <property type="entry name" value="ISOAMYL ACETATE-HYDROLYZING ESTERASE 1"/>
    <property type="match status" value="1"/>
</dbReference>
<dbReference type="InterPro" id="IPR036514">
    <property type="entry name" value="SGNH_hydro_sf"/>
</dbReference>
<dbReference type="AlphaFoldDB" id="A0AAD4JNC1"/>
<proteinExistence type="inferred from homology"/>
<comment type="similarity">
    <text evidence="1">Belongs to the 'GDSL' lipolytic enzyme family.</text>
</comment>
<organism evidence="4 5">
    <name type="scientific">Perilla frutescens var. hirtella</name>
    <name type="common">Perilla citriodora</name>
    <name type="synonym">Perilla setoyensis</name>
    <dbReference type="NCBI Taxonomy" id="608512"/>
    <lineage>
        <taxon>Eukaryota</taxon>
        <taxon>Viridiplantae</taxon>
        <taxon>Streptophyta</taxon>
        <taxon>Embryophyta</taxon>
        <taxon>Tracheophyta</taxon>
        <taxon>Spermatophyta</taxon>
        <taxon>Magnoliopsida</taxon>
        <taxon>eudicotyledons</taxon>
        <taxon>Gunneridae</taxon>
        <taxon>Pentapetalae</taxon>
        <taxon>asterids</taxon>
        <taxon>lamiids</taxon>
        <taxon>Lamiales</taxon>
        <taxon>Lamiaceae</taxon>
        <taxon>Nepetoideae</taxon>
        <taxon>Elsholtzieae</taxon>
        <taxon>Perilla</taxon>
    </lineage>
</organism>
<dbReference type="CDD" id="cd01838">
    <property type="entry name" value="Isoamyl_acetate_hydrolase_like"/>
    <property type="match status" value="1"/>
</dbReference>
<dbReference type="FunFam" id="3.40.50.1110:FF:000002">
    <property type="entry name" value="isoamyl acetate-hydrolyzing esterase 1 homolog"/>
    <property type="match status" value="1"/>
</dbReference>
<name>A0AAD4JNC1_PERFH</name>
<evidence type="ECO:0000313" key="4">
    <source>
        <dbReference type="EMBL" id="KAH6836962.1"/>
    </source>
</evidence>
<comment type="caution">
    <text evidence="4">The sequence shown here is derived from an EMBL/GenBank/DDBJ whole genome shotgun (WGS) entry which is preliminary data.</text>
</comment>
<protein>
    <submittedName>
        <fullName evidence="4">SGNH hydrolase-type esterase superfamily protein</fullName>
    </submittedName>
</protein>
<reference evidence="4 5" key="1">
    <citation type="journal article" date="2021" name="Nat. Commun.">
        <title>Incipient diploidization of the medicinal plant Perilla within 10,000 years.</title>
        <authorList>
            <person name="Zhang Y."/>
            <person name="Shen Q."/>
            <person name="Leng L."/>
            <person name="Zhang D."/>
            <person name="Chen S."/>
            <person name="Shi Y."/>
            <person name="Ning Z."/>
            <person name="Chen S."/>
        </authorList>
    </citation>
    <scope>NUCLEOTIDE SEQUENCE [LARGE SCALE GENOMIC DNA]</scope>
    <source>
        <strain evidence="5">cv. PC099</strain>
    </source>
</reference>
<evidence type="ECO:0000256" key="1">
    <source>
        <dbReference type="ARBA" id="ARBA00008668"/>
    </source>
</evidence>
<dbReference type="InterPro" id="IPR013830">
    <property type="entry name" value="SGNH_hydro"/>
</dbReference>
<dbReference type="InterPro" id="IPR045136">
    <property type="entry name" value="Iah1-like"/>
</dbReference>
<evidence type="ECO:0000256" key="2">
    <source>
        <dbReference type="ARBA" id="ARBA00022801"/>
    </source>
</evidence>
<evidence type="ECO:0000259" key="3">
    <source>
        <dbReference type="Pfam" id="PF13472"/>
    </source>
</evidence>
<dbReference type="PANTHER" id="PTHR14209:SF10">
    <property type="entry name" value="SGNH HYDROLASE-TYPE ESTERASE DOMAIN-CONTAINING PROTEIN"/>
    <property type="match status" value="1"/>
</dbReference>
<dbReference type="EMBL" id="SDAM02000019">
    <property type="protein sequence ID" value="KAH6836962.1"/>
    <property type="molecule type" value="Genomic_DNA"/>
</dbReference>
<dbReference type="Gene3D" id="3.40.50.1110">
    <property type="entry name" value="SGNH hydrolase"/>
    <property type="match status" value="1"/>
</dbReference>
<dbReference type="Pfam" id="PF13472">
    <property type="entry name" value="Lipase_GDSL_2"/>
    <property type="match status" value="1"/>
</dbReference>
<dbReference type="GO" id="GO:0016787">
    <property type="term" value="F:hydrolase activity"/>
    <property type="evidence" value="ECO:0007669"/>
    <property type="project" value="UniProtKB-KW"/>
</dbReference>
<keyword evidence="2 4" id="KW-0378">Hydrolase</keyword>
<keyword evidence="5" id="KW-1185">Reference proteome</keyword>
<dbReference type="SUPFAM" id="SSF52266">
    <property type="entry name" value="SGNH hydrolase"/>
    <property type="match status" value="1"/>
</dbReference>
<gene>
    <name evidence="4" type="ORF">C2S53_013438</name>
</gene>
<accession>A0AAD4JNC1</accession>